<gene>
    <name evidence="2" type="ORF">FJT64_016982</name>
</gene>
<sequence length="78" mass="8455">MKQAVQYGCDETTDTEESEPRPAAVAFSSEEVAVLEEQVRKMISDGHQLRALHLTVSSDGSTVTSAATAETIRPRKCC</sequence>
<protein>
    <submittedName>
        <fullName evidence="2">Uncharacterized protein</fullName>
    </submittedName>
</protein>
<feature type="region of interest" description="Disordered" evidence="1">
    <location>
        <begin position="1"/>
        <end position="24"/>
    </location>
</feature>
<dbReference type="Proteomes" id="UP000440578">
    <property type="component" value="Unassembled WGS sequence"/>
</dbReference>
<organism evidence="2 3">
    <name type="scientific">Amphibalanus amphitrite</name>
    <name type="common">Striped barnacle</name>
    <name type="synonym">Balanus amphitrite</name>
    <dbReference type="NCBI Taxonomy" id="1232801"/>
    <lineage>
        <taxon>Eukaryota</taxon>
        <taxon>Metazoa</taxon>
        <taxon>Ecdysozoa</taxon>
        <taxon>Arthropoda</taxon>
        <taxon>Crustacea</taxon>
        <taxon>Multicrustacea</taxon>
        <taxon>Cirripedia</taxon>
        <taxon>Thoracica</taxon>
        <taxon>Thoracicalcarea</taxon>
        <taxon>Balanomorpha</taxon>
        <taxon>Balanoidea</taxon>
        <taxon>Balanidae</taxon>
        <taxon>Amphibalaninae</taxon>
        <taxon>Amphibalanus</taxon>
    </lineage>
</organism>
<accession>A0A6A4WXJ6</accession>
<keyword evidence="3" id="KW-1185">Reference proteome</keyword>
<evidence type="ECO:0000256" key="1">
    <source>
        <dbReference type="SAM" id="MobiDB-lite"/>
    </source>
</evidence>
<proteinExistence type="predicted"/>
<name>A0A6A4WXJ6_AMPAM</name>
<evidence type="ECO:0000313" key="2">
    <source>
        <dbReference type="EMBL" id="KAF0312256.1"/>
    </source>
</evidence>
<reference evidence="2 3" key="1">
    <citation type="submission" date="2019-07" db="EMBL/GenBank/DDBJ databases">
        <title>Draft genome assembly of a fouling barnacle, Amphibalanus amphitrite (Darwin, 1854): The first reference genome for Thecostraca.</title>
        <authorList>
            <person name="Kim W."/>
        </authorList>
    </citation>
    <scope>NUCLEOTIDE SEQUENCE [LARGE SCALE GENOMIC DNA]</scope>
    <source>
        <strain evidence="2">SNU_AA5</strain>
        <tissue evidence="2">Soma without cirri and trophi</tissue>
    </source>
</reference>
<evidence type="ECO:0000313" key="3">
    <source>
        <dbReference type="Proteomes" id="UP000440578"/>
    </source>
</evidence>
<dbReference type="AlphaFoldDB" id="A0A6A4WXJ6"/>
<comment type="caution">
    <text evidence="2">The sequence shown here is derived from an EMBL/GenBank/DDBJ whole genome shotgun (WGS) entry which is preliminary data.</text>
</comment>
<dbReference type="EMBL" id="VIIS01000183">
    <property type="protein sequence ID" value="KAF0312256.1"/>
    <property type="molecule type" value="Genomic_DNA"/>
</dbReference>